<evidence type="ECO:0000313" key="2">
    <source>
        <dbReference type="Proteomes" id="UP001151760"/>
    </source>
</evidence>
<dbReference type="EMBL" id="BQNB010021396">
    <property type="protein sequence ID" value="GJU05985.1"/>
    <property type="molecule type" value="Genomic_DNA"/>
</dbReference>
<keyword evidence="2" id="KW-1185">Reference proteome</keyword>
<proteinExistence type="predicted"/>
<protein>
    <submittedName>
        <fullName evidence="1">Uncharacterized protein</fullName>
    </submittedName>
</protein>
<accession>A0ABQ5J0J6</accession>
<reference evidence="1" key="1">
    <citation type="journal article" date="2022" name="Int. J. Mol. Sci.">
        <title>Draft Genome of Tanacetum Coccineum: Genomic Comparison of Closely Related Tanacetum-Family Plants.</title>
        <authorList>
            <person name="Yamashiro T."/>
            <person name="Shiraishi A."/>
            <person name="Nakayama K."/>
            <person name="Satake H."/>
        </authorList>
    </citation>
    <scope>NUCLEOTIDE SEQUENCE</scope>
</reference>
<organism evidence="1 2">
    <name type="scientific">Tanacetum coccineum</name>
    <dbReference type="NCBI Taxonomy" id="301880"/>
    <lineage>
        <taxon>Eukaryota</taxon>
        <taxon>Viridiplantae</taxon>
        <taxon>Streptophyta</taxon>
        <taxon>Embryophyta</taxon>
        <taxon>Tracheophyta</taxon>
        <taxon>Spermatophyta</taxon>
        <taxon>Magnoliopsida</taxon>
        <taxon>eudicotyledons</taxon>
        <taxon>Gunneridae</taxon>
        <taxon>Pentapetalae</taxon>
        <taxon>asterids</taxon>
        <taxon>campanulids</taxon>
        <taxon>Asterales</taxon>
        <taxon>Asteraceae</taxon>
        <taxon>Asteroideae</taxon>
        <taxon>Anthemideae</taxon>
        <taxon>Anthemidinae</taxon>
        <taxon>Tanacetum</taxon>
    </lineage>
</organism>
<sequence>MLCKQSHWFSYAKRCASAPLCIDDNRYSDSVITAPKPLAGSYNQLDVWRLSAFVVKLRDMPEGRLPFYCTHPTAADVVILAPTLEDLAATTLSTKVLAKAEV</sequence>
<dbReference type="Proteomes" id="UP001151760">
    <property type="component" value="Unassembled WGS sequence"/>
</dbReference>
<name>A0ABQ5J0J6_9ASTR</name>
<reference evidence="1" key="2">
    <citation type="submission" date="2022-01" db="EMBL/GenBank/DDBJ databases">
        <authorList>
            <person name="Yamashiro T."/>
            <person name="Shiraishi A."/>
            <person name="Satake H."/>
            <person name="Nakayama K."/>
        </authorList>
    </citation>
    <scope>NUCLEOTIDE SEQUENCE</scope>
</reference>
<evidence type="ECO:0000313" key="1">
    <source>
        <dbReference type="EMBL" id="GJU05985.1"/>
    </source>
</evidence>
<gene>
    <name evidence="1" type="ORF">Tco_1122415</name>
</gene>
<comment type="caution">
    <text evidence="1">The sequence shown here is derived from an EMBL/GenBank/DDBJ whole genome shotgun (WGS) entry which is preliminary data.</text>
</comment>